<accession>A0A6S6UA06</accession>
<dbReference type="PANTHER" id="PTHR14969:SF13">
    <property type="entry name" value="AT30094P"/>
    <property type="match status" value="1"/>
</dbReference>
<proteinExistence type="predicted"/>
<feature type="transmembrane region" description="Helical" evidence="1">
    <location>
        <begin position="65"/>
        <end position="87"/>
    </location>
</feature>
<gene>
    <name evidence="3" type="ORF">HELGO_WM52009</name>
</gene>
<dbReference type="EMBL" id="CACVAQ010000393">
    <property type="protein sequence ID" value="CAA6827107.1"/>
    <property type="molecule type" value="Genomic_DNA"/>
</dbReference>
<dbReference type="SUPFAM" id="SSF48317">
    <property type="entry name" value="Acid phosphatase/Vanadium-dependent haloperoxidase"/>
    <property type="match status" value="1"/>
</dbReference>
<keyword evidence="1" id="KW-0812">Transmembrane</keyword>
<sequence>MIAKQELTERDLQVQIDYFVAENRIYITTFLILWGVACYFLMGVFNKGDMILLFAENRSAFKNTFFLYCTYIGEGYVYLLATILLLFSGYSKSLAICANAIFVLIVSQILKIFFAHERPVRYFDDLLEQPDLPNYIPNVHLLDGWTTSFPSGHTTSAFAFYSLIAFFIPNKWIKMLCLVLAVLVGLSRMYLVQHFLKDVTTGMLTGFLIALVVYWMHEMLSPSVTSKKLRIGRTK</sequence>
<reference evidence="3" key="1">
    <citation type="submission" date="2020-01" db="EMBL/GenBank/DDBJ databases">
        <authorList>
            <person name="Meier V. D."/>
            <person name="Meier V D."/>
        </authorList>
    </citation>
    <scope>NUCLEOTIDE SEQUENCE</scope>
    <source>
        <strain evidence="3">HLG_WM_MAG_10</strain>
    </source>
</reference>
<feature type="transmembrane region" description="Helical" evidence="1">
    <location>
        <begin position="149"/>
        <end position="168"/>
    </location>
</feature>
<protein>
    <submittedName>
        <fullName evidence="3">Phosphoesterase PA-phosphatase related protein</fullName>
    </submittedName>
</protein>
<evidence type="ECO:0000313" key="3">
    <source>
        <dbReference type="EMBL" id="CAA6827107.1"/>
    </source>
</evidence>
<name>A0A6S6UA06_9BACT</name>
<dbReference type="SMART" id="SM00014">
    <property type="entry name" value="acidPPc"/>
    <property type="match status" value="1"/>
</dbReference>
<feature type="transmembrane region" description="Helical" evidence="1">
    <location>
        <begin position="199"/>
        <end position="217"/>
    </location>
</feature>
<dbReference type="InterPro" id="IPR000326">
    <property type="entry name" value="PAP2/HPO"/>
</dbReference>
<dbReference type="Pfam" id="PF01569">
    <property type="entry name" value="PAP2"/>
    <property type="match status" value="1"/>
</dbReference>
<feature type="transmembrane region" description="Helical" evidence="1">
    <location>
        <begin position="175"/>
        <end position="193"/>
    </location>
</feature>
<dbReference type="Gene3D" id="1.20.144.10">
    <property type="entry name" value="Phosphatidic acid phosphatase type 2/haloperoxidase"/>
    <property type="match status" value="1"/>
</dbReference>
<evidence type="ECO:0000259" key="2">
    <source>
        <dbReference type="SMART" id="SM00014"/>
    </source>
</evidence>
<keyword evidence="1" id="KW-0472">Membrane</keyword>
<feature type="domain" description="Phosphatidic acid phosphatase type 2/haloperoxidase" evidence="2">
    <location>
        <begin position="95"/>
        <end position="214"/>
    </location>
</feature>
<feature type="transmembrane region" description="Helical" evidence="1">
    <location>
        <begin position="94"/>
        <end position="114"/>
    </location>
</feature>
<dbReference type="AlphaFoldDB" id="A0A6S6UA06"/>
<organism evidence="3">
    <name type="scientific">uncultured Aureispira sp</name>
    <dbReference type="NCBI Taxonomy" id="1331704"/>
    <lineage>
        <taxon>Bacteria</taxon>
        <taxon>Pseudomonadati</taxon>
        <taxon>Bacteroidota</taxon>
        <taxon>Saprospiria</taxon>
        <taxon>Saprospirales</taxon>
        <taxon>Saprospiraceae</taxon>
        <taxon>Aureispira</taxon>
        <taxon>environmental samples</taxon>
    </lineage>
</organism>
<dbReference type="PANTHER" id="PTHR14969">
    <property type="entry name" value="SPHINGOSINE-1-PHOSPHATE PHOSPHOHYDROLASE"/>
    <property type="match status" value="1"/>
</dbReference>
<feature type="transmembrane region" description="Helical" evidence="1">
    <location>
        <begin position="25"/>
        <end position="45"/>
    </location>
</feature>
<dbReference type="InterPro" id="IPR036938">
    <property type="entry name" value="PAP2/HPO_sf"/>
</dbReference>
<evidence type="ECO:0000256" key="1">
    <source>
        <dbReference type="SAM" id="Phobius"/>
    </source>
</evidence>
<keyword evidence="1" id="KW-1133">Transmembrane helix</keyword>